<feature type="domain" description="NAD-dependent epimerase/dehydratase" evidence="1">
    <location>
        <begin position="8"/>
        <end position="237"/>
    </location>
</feature>
<dbReference type="Gene3D" id="3.40.50.720">
    <property type="entry name" value="NAD(P)-binding Rossmann-like Domain"/>
    <property type="match status" value="1"/>
</dbReference>
<dbReference type="InterPro" id="IPR001509">
    <property type="entry name" value="Epimerase_deHydtase"/>
</dbReference>
<dbReference type="SUPFAM" id="SSF51735">
    <property type="entry name" value="NAD(P)-binding Rossmann-fold domains"/>
    <property type="match status" value="1"/>
</dbReference>
<evidence type="ECO:0000313" key="2">
    <source>
        <dbReference type="EMBL" id="OAM90334.1"/>
    </source>
</evidence>
<dbReference type="Proteomes" id="UP000078486">
    <property type="component" value="Unassembled WGS sequence"/>
</dbReference>
<dbReference type="STRING" id="1184151.AW736_00525"/>
<dbReference type="PANTHER" id="PTHR48079:SF6">
    <property type="entry name" value="NAD(P)-BINDING DOMAIN-CONTAINING PROTEIN-RELATED"/>
    <property type="match status" value="1"/>
</dbReference>
<organism evidence="2 3">
    <name type="scientific">Termitidicoccus mucosus</name>
    <dbReference type="NCBI Taxonomy" id="1184151"/>
    <lineage>
        <taxon>Bacteria</taxon>
        <taxon>Pseudomonadati</taxon>
        <taxon>Verrucomicrobiota</taxon>
        <taxon>Opitutia</taxon>
        <taxon>Opitutales</taxon>
        <taxon>Opitutaceae</taxon>
        <taxon>Termitidicoccus</taxon>
    </lineage>
</organism>
<reference evidence="2 3" key="1">
    <citation type="submission" date="2016-01" db="EMBL/GenBank/DDBJ databases">
        <title>High potential of lignocellulose degradation of a new Verrucomicrobia species.</title>
        <authorList>
            <person name="Wang Y."/>
            <person name="Shi Y."/>
            <person name="Qiu Z."/>
            <person name="Liu S."/>
            <person name="Yang H."/>
        </authorList>
    </citation>
    <scope>NUCLEOTIDE SEQUENCE [LARGE SCALE GENOMIC DNA]</scope>
    <source>
        <strain evidence="2 3">TSB47</strain>
    </source>
</reference>
<dbReference type="PANTHER" id="PTHR48079">
    <property type="entry name" value="PROTEIN YEEZ"/>
    <property type="match status" value="1"/>
</dbReference>
<dbReference type="EMBL" id="LRRQ01000060">
    <property type="protein sequence ID" value="OAM90334.1"/>
    <property type="molecule type" value="Genomic_DNA"/>
</dbReference>
<dbReference type="AlphaFoldDB" id="A0A178IKE1"/>
<comment type="caution">
    <text evidence="2">The sequence shown here is derived from an EMBL/GenBank/DDBJ whole genome shotgun (WGS) entry which is preliminary data.</text>
</comment>
<gene>
    <name evidence="2" type="ORF">AW736_00525</name>
</gene>
<dbReference type="Pfam" id="PF01370">
    <property type="entry name" value="Epimerase"/>
    <property type="match status" value="1"/>
</dbReference>
<sequence>MGRRLVVFGAGYVGGAVAREAAARGMRVTALTRNPEKARVLAEAGVDAVVGELADDAWHGRIAERGADFVLNCVSAGGGGLEGYRRSYVDGMRSVAGWAAKMRGLAGPGQRGIGMLVYTSSTAVYPQTGGAVVGEEAPCDGRATGGGGDGRARLLLEAERLALAMHAEGTARGVAVLRLAGIYGPGRHQLLDKLRDGADELPGRGDYYMNLVHRDDIVGAIWAAFSSPEAQGVFNIADDSAATRGEICGWLARQLGRAAPRFSGVAAGGRRGALLHRLIANRRAKAQLDWHLRYPTFREGYAPVLSRPSGDGRDDCCGSAGG</sequence>
<keyword evidence="3" id="KW-1185">Reference proteome</keyword>
<dbReference type="InterPro" id="IPR051783">
    <property type="entry name" value="NAD(P)-dependent_oxidoreduct"/>
</dbReference>
<name>A0A178IKE1_9BACT</name>
<dbReference type="GO" id="GO:0005737">
    <property type="term" value="C:cytoplasm"/>
    <property type="evidence" value="ECO:0007669"/>
    <property type="project" value="TreeGrafter"/>
</dbReference>
<evidence type="ECO:0000313" key="3">
    <source>
        <dbReference type="Proteomes" id="UP000078486"/>
    </source>
</evidence>
<evidence type="ECO:0000259" key="1">
    <source>
        <dbReference type="Pfam" id="PF01370"/>
    </source>
</evidence>
<protein>
    <recommendedName>
        <fullName evidence="1">NAD-dependent epimerase/dehydratase domain-containing protein</fullName>
    </recommendedName>
</protein>
<proteinExistence type="predicted"/>
<dbReference type="InterPro" id="IPR036291">
    <property type="entry name" value="NAD(P)-bd_dom_sf"/>
</dbReference>
<accession>A0A178IKE1</accession>
<dbReference type="GO" id="GO:0004029">
    <property type="term" value="F:aldehyde dehydrogenase (NAD+) activity"/>
    <property type="evidence" value="ECO:0007669"/>
    <property type="project" value="TreeGrafter"/>
</dbReference>